<dbReference type="AlphaFoldDB" id="A0A6B0SB36"/>
<keyword evidence="3" id="KW-1185">Reference proteome</keyword>
<gene>
    <name evidence="2" type="ORF">E5288_WYG001616</name>
</gene>
<proteinExistence type="predicted"/>
<organism evidence="2 3">
    <name type="scientific">Bos mutus</name>
    <name type="common">wild yak</name>
    <dbReference type="NCBI Taxonomy" id="72004"/>
    <lineage>
        <taxon>Eukaryota</taxon>
        <taxon>Metazoa</taxon>
        <taxon>Chordata</taxon>
        <taxon>Craniata</taxon>
        <taxon>Vertebrata</taxon>
        <taxon>Euteleostomi</taxon>
        <taxon>Mammalia</taxon>
        <taxon>Eutheria</taxon>
        <taxon>Laurasiatheria</taxon>
        <taxon>Artiodactyla</taxon>
        <taxon>Ruminantia</taxon>
        <taxon>Pecora</taxon>
        <taxon>Bovidae</taxon>
        <taxon>Bovinae</taxon>
        <taxon>Bos</taxon>
    </lineage>
</organism>
<feature type="region of interest" description="Disordered" evidence="1">
    <location>
        <begin position="27"/>
        <end position="63"/>
    </location>
</feature>
<accession>A0A6B0SB36</accession>
<feature type="compositionally biased region" description="Basic and acidic residues" evidence="1">
    <location>
        <begin position="29"/>
        <end position="41"/>
    </location>
</feature>
<evidence type="ECO:0000256" key="1">
    <source>
        <dbReference type="SAM" id="MobiDB-lite"/>
    </source>
</evidence>
<dbReference type="EMBL" id="VBQZ03017082">
    <property type="protein sequence ID" value="MXR00140.1"/>
    <property type="molecule type" value="Genomic_DNA"/>
</dbReference>
<feature type="compositionally biased region" description="Polar residues" evidence="1">
    <location>
        <begin position="43"/>
        <end position="60"/>
    </location>
</feature>
<protein>
    <submittedName>
        <fullName evidence="2">Uncharacterized protein</fullName>
    </submittedName>
</protein>
<reference evidence="2" key="1">
    <citation type="submission" date="2019-10" db="EMBL/GenBank/DDBJ databases">
        <title>The sequence and de novo assembly of the wild yak genome.</title>
        <authorList>
            <person name="Liu Y."/>
        </authorList>
    </citation>
    <scope>NUCLEOTIDE SEQUENCE [LARGE SCALE GENOMIC DNA]</scope>
    <source>
        <strain evidence="2">WY2019</strain>
    </source>
</reference>
<sequence length="104" mass="11530">MWHRRGAESQHPLPTVVLGTGLPCLSPDAQDKYSSDADAGKQTEAQGQSQRSWVSATASDSTRRVSVTDRLFVKDVAELEDNLPYRCKVHFSDPSELHCFQLSP</sequence>
<dbReference type="Proteomes" id="UP000322234">
    <property type="component" value="Unassembled WGS sequence"/>
</dbReference>
<comment type="caution">
    <text evidence="2">The sequence shown here is derived from an EMBL/GenBank/DDBJ whole genome shotgun (WGS) entry which is preliminary data.</text>
</comment>
<evidence type="ECO:0000313" key="2">
    <source>
        <dbReference type="EMBL" id="MXR00140.1"/>
    </source>
</evidence>
<name>A0A6B0SB36_9CETA</name>
<evidence type="ECO:0000313" key="3">
    <source>
        <dbReference type="Proteomes" id="UP000322234"/>
    </source>
</evidence>